<feature type="region of interest" description="Disordered" evidence="1">
    <location>
        <begin position="358"/>
        <end position="392"/>
    </location>
</feature>
<proteinExistence type="predicted"/>
<dbReference type="PANTHER" id="PTHR33371">
    <property type="entry name" value="INTERMEMBRANE PHOSPHOLIPID TRANSPORT SYSTEM BINDING PROTEIN MLAD-RELATED"/>
    <property type="match status" value="1"/>
</dbReference>
<dbReference type="InterPro" id="IPR052336">
    <property type="entry name" value="MlaD_Phospholipid_Transporter"/>
</dbReference>
<organism evidence="5 6">
    <name type="scientific">Nocardia fluminea</name>
    <dbReference type="NCBI Taxonomy" id="134984"/>
    <lineage>
        <taxon>Bacteria</taxon>
        <taxon>Bacillati</taxon>
        <taxon>Actinomycetota</taxon>
        <taxon>Actinomycetes</taxon>
        <taxon>Mycobacteriales</taxon>
        <taxon>Nocardiaceae</taxon>
        <taxon>Nocardia</taxon>
    </lineage>
</organism>
<protein>
    <submittedName>
        <fullName evidence="5">Virulence factor Mce-like protein</fullName>
    </submittedName>
</protein>
<dbReference type="AlphaFoldDB" id="A0A2N3VAU7"/>
<dbReference type="Pfam" id="PF11887">
    <property type="entry name" value="Mce4_CUP1"/>
    <property type="match status" value="1"/>
</dbReference>
<dbReference type="OrthoDB" id="3606263at2"/>
<dbReference type="Pfam" id="PF02470">
    <property type="entry name" value="MlaD"/>
    <property type="match status" value="1"/>
</dbReference>
<sequence length="392" mass="41987">MSRLKKFASSKILLANSALVVVLLLGGTYLLVNVMRVNPLRSEYDVTVNLDRSGGLQPGNDVTMRGFRIGKVTSIELINDGDAIAAKTRIDKDFKIPVDTMIQVAALSAAGEQYIDFRPKSDVGPFLSDGAVIKYSPEQIQTPVPVWAVLDDTSALIAQVNPKQFDVILDELDIALGAGPDQLRGLINGVSLVVAGLDNLLPQTVNLIANLRVIAETTSNAQPDLQTLTQNSGALLTQFNNANAELQGVLDDAPGQFETLGAVLDATADPISALAANFVAITKAAQLRQPALRLLFPSLALGLGSISAPAHDGEFHTIIDIWPRPTCNYDTQYRRNEEVQDGSIPKWNYCTNPSADLQIRGSANAPRPNVPNNGAQMPPGVDPNERTPIPAK</sequence>
<keyword evidence="2" id="KW-0812">Transmembrane</keyword>
<evidence type="ECO:0000256" key="2">
    <source>
        <dbReference type="SAM" id="Phobius"/>
    </source>
</evidence>
<dbReference type="EMBL" id="PJMW01000002">
    <property type="protein sequence ID" value="PKV78705.1"/>
    <property type="molecule type" value="Genomic_DNA"/>
</dbReference>
<name>A0A2N3VAU7_9NOCA</name>
<dbReference type="PANTHER" id="PTHR33371:SF16">
    <property type="entry name" value="MCE-FAMILY PROTEIN MCE3F"/>
    <property type="match status" value="1"/>
</dbReference>
<evidence type="ECO:0000259" key="4">
    <source>
        <dbReference type="Pfam" id="PF11887"/>
    </source>
</evidence>
<feature type="domain" description="Mammalian cell entry C-terminal" evidence="4">
    <location>
        <begin position="127"/>
        <end position="297"/>
    </location>
</feature>
<comment type="caution">
    <text evidence="5">The sequence shown here is derived from an EMBL/GenBank/DDBJ whole genome shotgun (WGS) entry which is preliminary data.</text>
</comment>
<dbReference type="RefSeq" id="WP_101465107.1">
    <property type="nucleotide sequence ID" value="NZ_PJMW01000002.1"/>
</dbReference>
<feature type="transmembrane region" description="Helical" evidence="2">
    <location>
        <begin position="12"/>
        <end position="32"/>
    </location>
</feature>
<dbReference type="Proteomes" id="UP000233766">
    <property type="component" value="Unassembled WGS sequence"/>
</dbReference>
<evidence type="ECO:0000313" key="5">
    <source>
        <dbReference type="EMBL" id="PKV78705.1"/>
    </source>
</evidence>
<feature type="domain" description="Mce/MlaD" evidence="3">
    <location>
        <begin position="43"/>
        <end position="119"/>
    </location>
</feature>
<gene>
    <name evidence="5" type="ORF">ATK86_3084</name>
</gene>
<reference evidence="5 6" key="1">
    <citation type="submission" date="2017-12" db="EMBL/GenBank/DDBJ databases">
        <title>Sequencing the genomes of 1000 Actinobacteria strains.</title>
        <authorList>
            <person name="Klenk H.-P."/>
        </authorList>
    </citation>
    <scope>NUCLEOTIDE SEQUENCE [LARGE SCALE GENOMIC DNA]</scope>
    <source>
        <strain evidence="5 6">DSM 44489</strain>
    </source>
</reference>
<dbReference type="InterPro" id="IPR024516">
    <property type="entry name" value="Mce_C"/>
</dbReference>
<evidence type="ECO:0000256" key="1">
    <source>
        <dbReference type="SAM" id="MobiDB-lite"/>
    </source>
</evidence>
<evidence type="ECO:0000259" key="3">
    <source>
        <dbReference type="Pfam" id="PF02470"/>
    </source>
</evidence>
<dbReference type="InterPro" id="IPR003399">
    <property type="entry name" value="Mce/MlaD"/>
</dbReference>
<dbReference type="GO" id="GO:0005576">
    <property type="term" value="C:extracellular region"/>
    <property type="evidence" value="ECO:0007669"/>
    <property type="project" value="TreeGrafter"/>
</dbReference>
<keyword evidence="2" id="KW-0472">Membrane</keyword>
<keyword evidence="6" id="KW-1185">Reference proteome</keyword>
<evidence type="ECO:0000313" key="6">
    <source>
        <dbReference type="Proteomes" id="UP000233766"/>
    </source>
</evidence>
<keyword evidence="2" id="KW-1133">Transmembrane helix</keyword>
<accession>A0A2N3VAU7</accession>